<dbReference type="PRINTS" id="PR01035">
    <property type="entry name" value="TCRTETA"/>
</dbReference>
<dbReference type="RefSeq" id="WP_091372648.1">
    <property type="nucleotide sequence ID" value="NZ_LT629740.1"/>
</dbReference>
<dbReference type="EMBL" id="LT629740">
    <property type="protein sequence ID" value="SDT03370.1"/>
    <property type="molecule type" value="Genomic_DNA"/>
</dbReference>
<accession>A0A1H1X2T6</accession>
<comment type="function">
    <text evidence="1">Resistance to tetracycline by an active tetracycline efflux. This is an energy-dependent process that decreases the accumulation of the antibiotic in whole cells. This protein functions as a metal-tetracycline/H(+) antiporter.</text>
</comment>
<dbReference type="OrthoDB" id="9793283at2"/>
<dbReference type="Proteomes" id="UP000199679">
    <property type="component" value="Chromosome I"/>
</dbReference>
<dbReference type="STRING" id="652787.SAMN05216490_2340"/>
<feature type="transmembrane region" description="Helical" evidence="8">
    <location>
        <begin position="378"/>
        <end position="400"/>
    </location>
</feature>
<feature type="transmembrane region" description="Helical" evidence="8">
    <location>
        <begin position="169"/>
        <end position="189"/>
    </location>
</feature>
<comment type="subcellular location">
    <subcellularLocation>
        <location evidence="2">Membrane</location>
        <topology evidence="2">Multi-pass membrane protein</topology>
    </subcellularLocation>
</comment>
<sequence>MDQEPKVKTSAALRFIFVTIFIDVMGLAIIIPVIPNLLKQLGNVDYSVASELNGWLTFTYATMQILFSPVMGNLSDRFGRRPILLISLLGFCVDYTFMAFAPTVFWLFVGRTIAGITGATMSTATAYIADISTGDKRAANFGIVGAASGLGFIIGVSGGAFLGDINIKFPFMVAAGAALFNAFYGYFVLPESLDKEHRRKFEWKRANPIGSFMQLSKYSALTGLAIAFTLVYIAQKAVEYQMPFYVYEKFQWTMRSVGCLGLFIGFLLICIQGWLIRYLIPKWGLKKNIILGLISYGVGLTLIAFAGQGWQVYIFMVPYCFGGISGPALQGFITSKFGASEQGELQGGLTLLSSISLVVGPLIMGYSFKFFTHKDSSVYFPGSPYILGALLILISVLLVVRSFKKDITLTT</sequence>
<gene>
    <name evidence="10" type="ORF">SAMN05216490_2340</name>
</gene>
<dbReference type="CDD" id="cd17388">
    <property type="entry name" value="MFS_TetA"/>
    <property type="match status" value="1"/>
</dbReference>
<evidence type="ECO:0000256" key="8">
    <source>
        <dbReference type="SAM" id="Phobius"/>
    </source>
</evidence>
<dbReference type="PROSITE" id="PS00216">
    <property type="entry name" value="SUGAR_TRANSPORT_1"/>
    <property type="match status" value="1"/>
</dbReference>
<feature type="transmembrane region" description="Helical" evidence="8">
    <location>
        <begin position="141"/>
        <end position="163"/>
    </location>
</feature>
<evidence type="ECO:0000256" key="7">
    <source>
        <dbReference type="ARBA" id="ARBA00023136"/>
    </source>
</evidence>
<dbReference type="GO" id="GO:0022857">
    <property type="term" value="F:transmembrane transporter activity"/>
    <property type="evidence" value="ECO:0007669"/>
    <property type="project" value="InterPro"/>
</dbReference>
<reference evidence="10 11" key="1">
    <citation type="submission" date="2016-10" db="EMBL/GenBank/DDBJ databases">
        <authorList>
            <person name="de Groot N.N."/>
        </authorList>
    </citation>
    <scope>NUCLEOTIDE SEQUENCE [LARGE SCALE GENOMIC DNA]</scope>
    <source>
        <strain evidence="10 11">MP1X4</strain>
    </source>
</reference>
<dbReference type="InterPro" id="IPR036259">
    <property type="entry name" value="MFS_trans_sf"/>
</dbReference>
<feature type="transmembrane region" description="Helical" evidence="8">
    <location>
        <begin position="12"/>
        <end position="34"/>
    </location>
</feature>
<feature type="transmembrane region" description="Helical" evidence="8">
    <location>
        <begin position="312"/>
        <end position="333"/>
    </location>
</feature>
<dbReference type="InterPro" id="IPR005829">
    <property type="entry name" value="Sugar_transporter_CS"/>
</dbReference>
<feature type="transmembrane region" description="Helical" evidence="8">
    <location>
        <begin position="288"/>
        <end position="306"/>
    </location>
</feature>
<dbReference type="PANTHER" id="PTHR23504:SF15">
    <property type="entry name" value="MAJOR FACILITATOR SUPERFAMILY (MFS) PROFILE DOMAIN-CONTAINING PROTEIN"/>
    <property type="match status" value="1"/>
</dbReference>
<dbReference type="SUPFAM" id="SSF103473">
    <property type="entry name" value="MFS general substrate transporter"/>
    <property type="match status" value="1"/>
</dbReference>
<dbReference type="InterPro" id="IPR011701">
    <property type="entry name" value="MFS"/>
</dbReference>
<keyword evidence="7 8" id="KW-0472">Membrane</keyword>
<keyword evidence="5 8" id="KW-0812">Transmembrane</keyword>
<evidence type="ECO:0000256" key="1">
    <source>
        <dbReference type="ARBA" id="ARBA00003279"/>
    </source>
</evidence>
<dbReference type="InterPro" id="IPR020846">
    <property type="entry name" value="MFS_dom"/>
</dbReference>
<evidence type="ECO:0000313" key="11">
    <source>
        <dbReference type="Proteomes" id="UP000199679"/>
    </source>
</evidence>
<proteinExistence type="inferred from homology"/>
<evidence type="ECO:0000256" key="6">
    <source>
        <dbReference type="ARBA" id="ARBA00022989"/>
    </source>
</evidence>
<feature type="transmembrane region" description="Helical" evidence="8">
    <location>
        <begin position="254"/>
        <end position="276"/>
    </location>
</feature>
<keyword evidence="11" id="KW-1185">Reference proteome</keyword>
<evidence type="ECO:0000256" key="2">
    <source>
        <dbReference type="ARBA" id="ARBA00004141"/>
    </source>
</evidence>
<evidence type="ECO:0000313" key="10">
    <source>
        <dbReference type="EMBL" id="SDT03370.1"/>
    </source>
</evidence>
<protein>
    <submittedName>
        <fullName evidence="10">MFS transporter, DHA1 family, tetracycline resistance protein</fullName>
    </submittedName>
</protein>
<dbReference type="InterPro" id="IPR001958">
    <property type="entry name" value="Tet-R_TetA/multi-R_MdtG-like"/>
</dbReference>
<feature type="transmembrane region" description="Helical" evidence="8">
    <location>
        <begin position="83"/>
        <end position="102"/>
    </location>
</feature>
<evidence type="ECO:0000256" key="3">
    <source>
        <dbReference type="ARBA" id="ARBA00007520"/>
    </source>
</evidence>
<feature type="transmembrane region" description="Helical" evidence="8">
    <location>
        <begin position="345"/>
        <end position="366"/>
    </location>
</feature>
<dbReference type="Gene3D" id="1.20.1250.20">
    <property type="entry name" value="MFS general substrate transporter like domains"/>
    <property type="match status" value="1"/>
</dbReference>
<feature type="transmembrane region" description="Helical" evidence="8">
    <location>
        <begin position="108"/>
        <end position="129"/>
    </location>
</feature>
<dbReference type="PROSITE" id="PS50850">
    <property type="entry name" value="MFS"/>
    <property type="match status" value="1"/>
</dbReference>
<feature type="domain" description="Major facilitator superfamily (MFS) profile" evidence="9">
    <location>
        <begin position="12"/>
        <end position="407"/>
    </location>
</feature>
<evidence type="ECO:0000259" key="9">
    <source>
        <dbReference type="PROSITE" id="PS50850"/>
    </source>
</evidence>
<keyword evidence="6 8" id="KW-1133">Transmembrane helix</keyword>
<feature type="transmembrane region" description="Helical" evidence="8">
    <location>
        <begin position="54"/>
        <end position="71"/>
    </location>
</feature>
<dbReference type="Pfam" id="PF07690">
    <property type="entry name" value="MFS_1"/>
    <property type="match status" value="1"/>
</dbReference>
<comment type="similarity">
    <text evidence="3">Belongs to the major facilitator superfamily. TCR/Tet family.</text>
</comment>
<organism evidence="10 11">
    <name type="scientific">Mucilaginibacter mallensis</name>
    <dbReference type="NCBI Taxonomy" id="652787"/>
    <lineage>
        <taxon>Bacteria</taxon>
        <taxon>Pseudomonadati</taxon>
        <taxon>Bacteroidota</taxon>
        <taxon>Sphingobacteriia</taxon>
        <taxon>Sphingobacteriales</taxon>
        <taxon>Sphingobacteriaceae</taxon>
        <taxon>Mucilaginibacter</taxon>
    </lineage>
</organism>
<dbReference type="PANTHER" id="PTHR23504">
    <property type="entry name" value="MAJOR FACILITATOR SUPERFAMILY DOMAIN-CONTAINING PROTEIN 10"/>
    <property type="match status" value="1"/>
</dbReference>
<evidence type="ECO:0000256" key="5">
    <source>
        <dbReference type="ARBA" id="ARBA00022692"/>
    </source>
</evidence>
<dbReference type="AlphaFoldDB" id="A0A1H1X2T6"/>
<evidence type="ECO:0000256" key="4">
    <source>
        <dbReference type="ARBA" id="ARBA00022448"/>
    </source>
</evidence>
<name>A0A1H1X2T6_MUCMA</name>
<dbReference type="GO" id="GO:0016020">
    <property type="term" value="C:membrane"/>
    <property type="evidence" value="ECO:0007669"/>
    <property type="project" value="UniProtKB-SubCell"/>
</dbReference>
<keyword evidence="4" id="KW-0813">Transport</keyword>
<feature type="transmembrane region" description="Helical" evidence="8">
    <location>
        <begin position="215"/>
        <end position="234"/>
    </location>
</feature>